<dbReference type="PROSITE" id="PS01137">
    <property type="entry name" value="TATD_1"/>
    <property type="match status" value="1"/>
</dbReference>
<dbReference type="SUPFAM" id="SSF51556">
    <property type="entry name" value="Metallo-dependent hydrolases"/>
    <property type="match status" value="1"/>
</dbReference>
<dbReference type="RefSeq" id="WP_308897573.1">
    <property type="nucleotide sequence ID" value="NZ_CP133218.1"/>
</dbReference>
<evidence type="ECO:0000256" key="2">
    <source>
        <dbReference type="ARBA" id="ARBA00022801"/>
    </source>
</evidence>
<protein>
    <submittedName>
        <fullName evidence="3">TatD family hydrolase</fullName>
    </submittedName>
</protein>
<dbReference type="Pfam" id="PF01026">
    <property type="entry name" value="TatD_DNase"/>
    <property type="match status" value="1"/>
</dbReference>
<reference evidence="3 4" key="1">
    <citation type="submission" date="2023-08" db="EMBL/GenBank/DDBJ databases">
        <title>New molecular markers tilS and rpoB for phylogenetic and monitoring studies of the genus Thiothrix biodiversity.</title>
        <authorList>
            <person name="Ravin N.V."/>
            <person name="Smolyakov D."/>
            <person name="Markov N.D."/>
            <person name="Beletsky A.V."/>
            <person name="Mardanov A.V."/>
            <person name="Rudenko T.S."/>
            <person name="Grabovich M.Y."/>
        </authorList>
    </citation>
    <scope>NUCLEOTIDE SEQUENCE [LARGE SCALE GENOMIC DNA]</scope>
    <source>
        <strain evidence="3 4">MK1</strain>
    </source>
</reference>
<evidence type="ECO:0000313" key="4">
    <source>
        <dbReference type="Proteomes" id="UP001236657"/>
    </source>
</evidence>
<accession>A0ABY9MUR1</accession>
<dbReference type="Gene3D" id="3.20.20.140">
    <property type="entry name" value="Metal-dependent hydrolases"/>
    <property type="match status" value="1"/>
</dbReference>
<dbReference type="InterPro" id="IPR032466">
    <property type="entry name" value="Metal_Hydrolase"/>
</dbReference>
<name>A0ABY9MUR1_9GAMM</name>
<dbReference type="PANTHER" id="PTHR46124">
    <property type="entry name" value="D-AMINOACYL-TRNA DEACYLASE"/>
    <property type="match status" value="1"/>
</dbReference>
<keyword evidence="4" id="KW-1185">Reference proteome</keyword>
<dbReference type="Proteomes" id="UP001236657">
    <property type="component" value="Chromosome"/>
</dbReference>
<keyword evidence="2 3" id="KW-0378">Hydrolase</keyword>
<dbReference type="InterPro" id="IPR001130">
    <property type="entry name" value="TatD-like"/>
</dbReference>
<sequence length="261" mass="29589">MKLIDTHCHFDDPAFTDDRSLLVDKMHELGVSELIFPAVSAKHWPRLQNICSTSPHFHATYGLHPVFLAEHTPHDIVALRHWLEYEQPVAVGECGLDFFLPHLDIQKQEDLFIAHIKLAYEFDLPLIIHARHSLDCVLKHIRRFSGKNNLRGVIHSFAGSQQQADQLIKQGFYLGVGGTSTYPRAQRLRTILANVPLEALLLETDSPDQPDSAWRGKRNDPTRLPIIAETLAELRGESLTQIAEVTTANAIQLFKLQNEFL</sequence>
<gene>
    <name evidence="3" type="ORF">RCF98_08555</name>
</gene>
<dbReference type="GO" id="GO:0016787">
    <property type="term" value="F:hydrolase activity"/>
    <property type="evidence" value="ECO:0007669"/>
    <property type="project" value="UniProtKB-KW"/>
</dbReference>
<dbReference type="CDD" id="cd01310">
    <property type="entry name" value="TatD_DNAse"/>
    <property type="match status" value="1"/>
</dbReference>
<evidence type="ECO:0000313" key="3">
    <source>
        <dbReference type="EMBL" id="WML92378.1"/>
    </source>
</evidence>
<dbReference type="PIRSF" id="PIRSF005902">
    <property type="entry name" value="DNase_TatD"/>
    <property type="match status" value="1"/>
</dbReference>
<dbReference type="EMBL" id="CP133218">
    <property type="protein sequence ID" value="WML92378.1"/>
    <property type="molecule type" value="Genomic_DNA"/>
</dbReference>
<dbReference type="InterPro" id="IPR018228">
    <property type="entry name" value="DNase_TatD-rel_CS"/>
</dbReference>
<evidence type="ECO:0000256" key="1">
    <source>
        <dbReference type="ARBA" id="ARBA00009275"/>
    </source>
</evidence>
<dbReference type="PANTHER" id="PTHR46124:SF3">
    <property type="entry name" value="HYDROLASE"/>
    <property type="match status" value="1"/>
</dbReference>
<comment type="similarity">
    <text evidence="1">Belongs to the metallo-dependent hydrolases superfamily. TatD-type hydrolase family.</text>
</comment>
<proteinExistence type="inferred from homology"/>
<organism evidence="3 4">
    <name type="scientific">Thiothrix lacustris</name>
    <dbReference type="NCBI Taxonomy" id="525917"/>
    <lineage>
        <taxon>Bacteria</taxon>
        <taxon>Pseudomonadati</taxon>
        <taxon>Pseudomonadota</taxon>
        <taxon>Gammaproteobacteria</taxon>
        <taxon>Thiotrichales</taxon>
        <taxon>Thiotrichaceae</taxon>
        <taxon>Thiothrix</taxon>
    </lineage>
</organism>